<evidence type="ECO:0000259" key="7">
    <source>
        <dbReference type="PROSITE" id="PS51258"/>
    </source>
</evidence>
<gene>
    <name evidence="8" type="primary">CADPS2_3</name>
    <name evidence="8" type="ORF">Ciccas_011624</name>
</gene>
<proteinExistence type="predicted"/>
<evidence type="ECO:0000256" key="2">
    <source>
        <dbReference type="ARBA" id="ARBA00022448"/>
    </source>
</evidence>
<dbReference type="InterPro" id="IPR010439">
    <property type="entry name" value="MUN_dom"/>
</dbReference>
<dbReference type="GO" id="GO:0008289">
    <property type="term" value="F:lipid binding"/>
    <property type="evidence" value="ECO:0007669"/>
    <property type="project" value="UniProtKB-KW"/>
</dbReference>
<dbReference type="Pfam" id="PF06292">
    <property type="entry name" value="MUN"/>
    <property type="match status" value="1"/>
</dbReference>
<keyword evidence="3" id="KW-0770">Synapse</keyword>
<dbReference type="EMBL" id="JBJKFK010003514">
    <property type="protein sequence ID" value="KAL3309823.1"/>
    <property type="molecule type" value="Genomic_DNA"/>
</dbReference>
<dbReference type="InterPro" id="IPR014770">
    <property type="entry name" value="Munc13_1"/>
</dbReference>
<dbReference type="Proteomes" id="UP001626550">
    <property type="component" value="Unassembled WGS sequence"/>
</dbReference>
<evidence type="ECO:0000256" key="1">
    <source>
        <dbReference type="ARBA" id="ARBA00004308"/>
    </source>
</evidence>
<keyword evidence="9" id="KW-1185">Reference proteome</keyword>
<feature type="domain" description="MHD1" evidence="7">
    <location>
        <begin position="212"/>
        <end position="304"/>
    </location>
</feature>
<sequence>MQDPFVSLGWFSPSQNLVLDEFASRYGIRECQRYLFLMLELLNRAETGVAIDPDLFHYAYSLCANYVMGKAHRDQTVHTVLSSERQQFNVVKTRITQLLERQITEFRYCFPFGRPEGALEKSLSLLERVLTSDNGVPASADLVRSVIQNCLRNAAVLNYERGPTRRLEEIIHLAELCIEVLQQNEEHHAQSFTWFSDLLVEHSENFWSLFQTDMQQTMVQLSEENWEVFHLFQVLNNYLCATHSLYHGPFHNYLVETFEPLVDRYISVMESSIMDALLRGIELETWLPANDPSMLYSHRDLMIV</sequence>
<comment type="subcellular location">
    <subcellularLocation>
        <location evidence="1">Endomembrane system</location>
    </subcellularLocation>
    <subcellularLocation>
        <location evidence="6">Synapse</location>
    </subcellularLocation>
</comment>
<comment type="caution">
    <text evidence="8">The sequence shown here is derived from an EMBL/GenBank/DDBJ whole genome shotgun (WGS) entry which is preliminary data.</text>
</comment>
<name>A0ABD2PRX1_9PLAT</name>
<dbReference type="PROSITE" id="PS51258">
    <property type="entry name" value="MHD1"/>
    <property type="match status" value="1"/>
</dbReference>
<organism evidence="8 9">
    <name type="scientific">Cichlidogyrus casuarinus</name>
    <dbReference type="NCBI Taxonomy" id="1844966"/>
    <lineage>
        <taxon>Eukaryota</taxon>
        <taxon>Metazoa</taxon>
        <taxon>Spiralia</taxon>
        <taxon>Lophotrochozoa</taxon>
        <taxon>Platyhelminthes</taxon>
        <taxon>Monogenea</taxon>
        <taxon>Monopisthocotylea</taxon>
        <taxon>Dactylogyridea</taxon>
        <taxon>Ancyrocephalidae</taxon>
        <taxon>Cichlidogyrus</taxon>
    </lineage>
</organism>
<accession>A0ABD2PRX1</accession>
<dbReference type="PANTHER" id="PTHR12166:SF8">
    <property type="entry name" value="CALCIUM-DEPENDENT SECRETION ACTIVATOR"/>
    <property type="match status" value="1"/>
</dbReference>
<keyword evidence="2" id="KW-0813">Transport</keyword>
<keyword evidence="5" id="KW-0472">Membrane</keyword>
<dbReference type="InterPro" id="IPR033227">
    <property type="entry name" value="CAPS"/>
</dbReference>
<protein>
    <submittedName>
        <fullName evidence="8">Ca -dependent secretion activator 2</fullName>
    </submittedName>
</protein>
<keyword evidence="4" id="KW-0446">Lipid-binding</keyword>
<evidence type="ECO:0000313" key="9">
    <source>
        <dbReference type="Proteomes" id="UP001626550"/>
    </source>
</evidence>
<evidence type="ECO:0000313" key="8">
    <source>
        <dbReference type="EMBL" id="KAL3309823.1"/>
    </source>
</evidence>
<evidence type="ECO:0000256" key="5">
    <source>
        <dbReference type="ARBA" id="ARBA00023136"/>
    </source>
</evidence>
<dbReference type="GO" id="GO:0012505">
    <property type="term" value="C:endomembrane system"/>
    <property type="evidence" value="ECO:0007669"/>
    <property type="project" value="UniProtKB-SubCell"/>
</dbReference>
<evidence type="ECO:0000256" key="3">
    <source>
        <dbReference type="ARBA" id="ARBA00023018"/>
    </source>
</evidence>
<dbReference type="SMART" id="SM01145">
    <property type="entry name" value="DUF1041"/>
    <property type="match status" value="1"/>
</dbReference>
<reference evidence="8 9" key="1">
    <citation type="submission" date="2024-11" db="EMBL/GenBank/DDBJ databases">
        <title>Adaptive evolution of stress response genes in parasites aligns with host niche diversity.</title>
        <authorList>
            <person name="Hahn C."/>
            <person name="Resl P."/>
        </authorList>
    </citation>
    <scope>NUCLEOTIDE SEQUENCE [LARGE SCALE GENOMIC DNA]</scope>
    <source>
        <strain evidence="8">EGGRZ-B1_66</strain>
        <tissue evidence="8">Body</tissue>
    </source>
</reference>
<evidence type="ECO:0000256" key="6">
    <source>
        <dbReference type="ARBA" id="ARBA00034103"/>
    </source>
</evidence>
<dbReference type="AlphaFoldDB" id="A0ABD2PRX1"/>
<dbReference type="GO" id="GO:0045202">
    <property type="term" value="C:synapse"/>
    <property type="evidence" value="ECO:0007669"/>
    <property type="project" value="UniProtKB-SubCell"/>
</dbReference>
<dbReference type="PANTHER" id="PTHR12166">
    <property type="entry name" value="CALCIUM-DEPENDENT SECRETION ACTIVATOR"/>
    <property type="match status" value="1"/>
</dbReference>
<evidence type="ECO:0000256" key="4">
    <source>
        <dbReference type="ARBA" id="ARBA00023121"/>
    </source>
</evidence>